<evidence type="ECO:0000256" key="1">
    <source>
        <dbReference type="SAM" id="MobiDB-lite"/>
    </source>
</evidence>
<name>A0A0G4NYX4_PENC3</name>
<organism evidence="2 3">
    <name type="scientific">Penicillium camemberti (strain FM 013)</name>
    <dbReference type="NCBI Taxonomy" id="1429867"/>
    <lineage>
        <taxon>Eukaryota</taxon>
        <taxon>Fungi</taxon>
        <taxon>Dikarya</taxon>
        <taxon>Ascomycota</taxon>
        <taxon>Pezizomycotina</taxon>
        <taxon>Eurotiomycetes</taxon>
        <taxon>Eurotiomycetidae</taxon>
        <taxon>Eurotiales</taxon>
        <taxon>Aspergillaceae</taxon>
        <taxon>Penicillium</taxon>
    </lineage>
</organism>
<evidence type="ECO:0000313" key="2">
    <source>
        <dbReference type="EMBL" id="CRL19199.1"/>
    </source>
</evidence>
<feature type="region of interest" description="Disordered" evidence="1">
    <location>
        <begin position="1"/>
        <end position="40"/>
    </location>
</feature>
<accession>A0A0G4NYX4</accession>
<dbReference type="EMBL" id="HG793135">
    <property type="protein sequence ID" value="CRL19199.1"/>
    <property type="molecule type" value="Genomic_DNA"/>
</dbReference>
<gene>
    <name evidence="2" type="ORF">PCAMFM013_S002g001069</name>
</gene>
<dbReference type="AlphaFoldDB" id="A0A0G4NYX4"/>
<evidence type="ECO:0000313" key="3">
    <source>
        <dbReference type="Proteomes" id="UP000053732"/>
    </source>
</evidence>
<reference evidence="2 3" key="1">
    <citation type="journal article" date="2014" name="Nat. Commun.">
        <title>Multiple recent horizontal transfers of a large genomic region in cheese making fungi.</title>
        <authorList>
            <person name="Cheeseman K."/>
            <person name="Ropars J."/>
            <person name="Renault P."/>
            <person name="Dupont J."/>
            <person name="Gouzy J."/>
            <person name="Branca A."/>
            <person name="Abraham A.L."/>
            <person name="Ceppi M."/>
            <person name="Conseiller E."/>
            <person name="Debuchy R."/>
            <person name="Malagnac F."/>
            <person name="Goarin A."/>
            <person name="Silar P."/>
            <person name="Lacoste S."/>
            <person name="Sallet E."/>
            <person name="Bensimon A."/>
            <person name="Giraud T."/>
            <person name="Brygoo Y."/>
        </authorList>
    </citation>
    <scope>NUCLEOTIDE SEQUENCE [LARGE SCALE GENOMIC DNA]</scope>
    <source>
        <strain evidence="3">FM 013</strain>
    </source>
</reference>
<dbReference type="Proteomes" id="UP000053732">
    <property type="component" value="Unassembled WGS sequence"/>
</dbReference>
<protein>
    <submittedName>
        <fullName evidence="2">Str. FM013</fullName>
    </submittedName>
</protein>
<sequence>MRDVEEGTEGQSNLSSTVLESAMILNRSRLPRGRHGEDCR</sequence>
<proteinExistence type="predicted"/>
<keyword evidence="3" id="KW-1185">Reference proteome</keyword>
<feature type="compositionally biased region" description="Polar residues" evidence="1">
    <location>
        <begin position="9"/>
        <end position="19"/>
    </location>
</feature>